<dbReference type="InterPro" id="IPR011009">
    <property type="entry name" value="Kinase-like_dom_sf"/>
</dbReference>
<dbReference type="Gene3D" id="3.30.200.20">
    <property type="entry name" value="Phosphorylase Kinase, domain 1"/>
    <property type="match status" value="1"/>
</dbReference>
<dbReference type="Gene3D" id="1.10.510.10">
    <property type="entry name" value="Transferase(Phosphotransferase) domain 1"/>
    <property type="match status" value="1"/>
</dbReference>
<dbReference type="AlphaFoldDB" id="A0A317XCX4"/>
<dbReference type="GO" id="GO:0005524">
    <property type="term" value="F:ATP binding"/>
    <property type="evidence" value="ECO:0007669"/>
    <property type="project" value="UniProtKB-UniRule"/>
</dbReference>
<evidence type="ECO:0000313" key="8">
    <source>
        <dbReference type="Proteomes" id="UP000246702"/>
    </source>
</evidence>
<dbReference type="InterPro" id="IPR051175">
    <property type="entry name" value="CLK_kinases"/>
</dbReference>
<evidence type="ECO:0000256" key="2">
    <source>
        <dbReference type="ARBA" id="ARBA00022679"/>
    </source>
</evidence>
<gene>
    <name evidence="7" type="ORF">BO94DRAFT_562250</name>
</gene>
<accession>A0A317XCX4</accession>
<dbReference type="InterPro" id="IPR017441">
    <property type="entry name" value="Protein_kinase_ATP_BS"/>
</dbReference>
<dbReference type="EMBL" id="MSFK01000002">
    <property type="protein sequence ID" value="PWY95562.1"/>
    <property type="molecule type" value="Genomic_DNA"/>
</dbReference>
<keyword evidence="2" id="KW-0808">Transferase</keyword>
<keyword evidence="1" id="KW-0723">Serine/threonine-protein kinase</keyword>
<keyword evidence="4" id="KW-0418">Kinase</keyword>
<name>A0A317XCX4_9EURO</name>
<dbReference type="GO" id="GO:0043484">
    <property type="term" value="P:regulation of RNA splicing"/>
    <property type="evidence" value="ECO:0007669"/>
    <property type="project" value="TreeGrafter"/>
</dbReference>
<evidence type="ECO:0000256" key="3">
    <source>
        <dbReference type="ARBA" id="ARBA00022741"/>
    </source>
</evidence>
<protein>
    <recommendedName>
        <fullName evidence="9">Protein kinase domain-containing protein</fullName>
    </recommendedName>
</protein>
<evidence type="ECO:0000256" key="5">
    <source>
        <dbReference type="ARBA" id="ARBA00022840"/>
    </source>
</evidence>
<keyword evidence="8" id="KW-1185">Reference proteome</keyword>
<dbReference type="GeneID" id="37116419"/>
<dbReference type="PANTHER" id="PTHR45646:SF11">
    <property type="entry name" value="SERINE_THREONINE-PROTEIN KINASE DOA"/>
    <property type="match status" value="1"/>
</dbReference>
<evidence type="ECO:0000256" key="1">
    <source>
        <dbReference type="ARBA" id="ARBA00022527"/>
    </source>
</evidence>
<feature type="binding site" evidence="6">
    <location>
        <position position="99"/>
    </location>
    <ligand>
        <name>ATP</name>
        <dbReference type="ChEBI" id="CHEBI:30616"/>
    </ligand>
</feature>
<dbReference type="Proteomes" id="UP000246702">
    <property type="component" value="Unassembled WGS sequence"/>
</dbReference>
<evidence type="ECO:0000313" key="7">
    <source>
        <dbReference type="EMBL" id="PWY95562.1"/>
    </source>
</evidence>
<dbReference type="OrthoDB" id="5979581at2759"/>
<reference evidence="7 8" key="1">
    <citation type="submission" date="2016-12" db="EMBL/GenBank/DDBJ databases">
        <title>The genomes of Aspergillus section Nigri reveals drivers in fungal speciation.</title>
        <authorList>
            <consortium name="DOE Joint Genome Institute"/>
            <person name="Vesth T.C."/>
            <person name="Nybo J."/>
            <person name="Theobald S."/>
            <person name="Brandl J."/>
            <person name="Frisvad J.C."/>
            <person name="Nielsen K.F."/>
            <person name="Lyhne E.K."/>
            <person name="Kogle M.E."/>
            <person name="Kuo A."/>
            <person name="Riley R."/>
            <person name="Clum A."/>
            <person name="Nolan M."/>
            <person name="Lipzen A."/>
            <person name="Salamov A."/>
            <person name="Henrissat B."/>
            <person name="Wiebenga A."/>
            <person name="De Vries R.P."/>
            <person name="Grigoriev I.V."/>
            <person name="Mortensen U.H."/>
            <person name="Andersen M.R."/>
            <person name="Baker S.E."/>
        </authorList>
    </citation>
    <scope>NUCLEOTIDE SEQUENCE [LARGE SCALE GENOMIC DNA]</scope>
    <source>
        <strain evidence="7 8">CBS 115572</strain>
    </source>
</reference>
<evidence type="ECO:0000256" key="6">
    <source>
        <dbReference type="PROSITE-ProRule" id="PRU10141"/>
    </source>
</evidence>
<dbReference type="SUPFAM" id="SSF56112">
    <property type="entry name" value="Protein kinase-like (PK-like)"/>
    <property type="match status" value="1"/>
</dbReference>
<dbReference type="PROSITE" id="PS00107">
    <property type="entry name" value="PROTEIN_KINASE_ATP"/>
    <property type="match status" value="1"/>
</dbReference>
<evidence type="ECO:0008006" key="9">
    <source>
        <dbReference type="Google" id="ProtNLM"/>
    </source>
</evidence>
<dbReference type="PANTHER" id="PTHR45646">
    <property type="entry name" value="SERINE/THREONINE-PROTEIN KINASE DOA-RELATED"/>
    <property type="match status" value="1"/>
</dbReference>
<proteinExistence type="predicted"/>
<organism evidence="7 8">
    <name type="scientific">Aspergillus sclerotioniger CBS 115572</name>
    <dbReference type="NCBI Taxonomy" id="1450535"/>
    <lineage>
        <taxon>Eukaryota</taxon>
        <taxon>Fungi</taxon>
        <taxon>Dikarya</taxon>
        <taxon>Ascomycota</taxon>
        <taxon>Pezizomycotina</taxon>
        <taxon>Eurotiomycetes</taxon>
        <taxon>Eurotiomycetidae</taxon>
        <taxon>Eurotiales</taxon>
        <taxon>Aspergillaceae</taxon>
        <taxon>Aspergillus</taxon>
        <taxon>Aspergillus subgen. Circumdati</taxon>
    </lineage>
</organism>
<sequence length="332" mass="37743">MYQSSRLSSNRLASLNWLASKRPLFSTSRNSLCFPKSPGSYQQQTAISTAQWTSVPRSFPSSGFKLLNSSLLLAKLGYGVTSTVWFGCDLVNFSYVALKVYMTGEKRDDELKIYYYLIQFVQKLFNHFIITDPHGQHICLIHKSLKISASELLEWIPGKTVTLKNIKVCIRQLLVVLNFLHSITGVVHTNNNLLLPTPKPETLSNFKKEKIKTPSARKVLQDHTIYISSHFPPGNRLPLLTNFSEARLNNKKHNKDIIPNPYRAPEDYKVDIWNITIIISRNPDGIFDDHIHFAELVALLGCPPPSFSPIPDITFESLTANIRKEDKDGFLR</sequence>
<dbReference type="STRING" id="1450535.A0A317XCX4"/>
<keyword evidence="5 6" id="KW-0067">ATP-binding</keyword>
<dbReference type="GO" id="GO:0004674">
    <property type="term" value="F:protein serine/threonine kinase activity"/>
    <property type="evidence" value="ECO:0007669"/>
    <property type="project" value="UniProtKB-KW"/>
</dbReference>
<keyword evidence="3 6" id="KW-0547">Nucleotide-binding</keyword>
<dbReference type="RefSeq" id="XP_025472323.1">
    <property type="nucleotide sequence ID" value="XM_025614276.1"/>
</dbReference>
<comment type="caution">
    <text evidence="7">The sequence shown here is derived from an EMBL/GenBank/DDBJ whole genome shotgun (WGS) entry which is preliminary data.</text>
</comment>
<dbReference type="GO" id="GO:0005634">
    <property type="term" value="C:nucleus"/>
    <property type="evidence" value="ECO:0007669"/>
    <property type="project" value="TreeGrafter"/>
</dbReference>
<evidence type="ECO:0000256" key="4">
    <source>
        <dbReference type="ARBA" id="ARBA00022777"/>
    </source>
</evidence>